<evidence type="ECO:0000259" key="6">
    <source>
        <dbReference type="PROSITE" id="PS50279"/>
    </source>
</evidence>
<dbReference type="PROSITE" id="PS51390">
    <property type="entry name" value="WAP"/>
    <property type="match status" value="2"/>
</dbReference>
<dbReference type="CDD" id="cd00037">
    <property type="entry name" value="CLECT"/>
    <property type="match status" value="1"/>
</dbReference>
<evidence type="ECO:0000313" key="9">
    <source>
        <dbReference type="RefSeq" id="XP_006811183.1"/>
    </source>
</evidence>
<dbReference type="GeneID" id="102804263"/>
<evidence type="ECO:0000256" key="2">
    <source>
        <dbReference type="ARBA" id="ARBA00023157"/>
    </source>
</evidence>
<dbReference type="PROSITE" id="PS00280">
    <property type="entry name" value="BPTI_KUNITZ_1"/>
    <property type="match status" value="1"/>
</dbReference>
<evidence type="ECO:0000313" key="8">
    <source>
        <dbReference type="Proteomes" id="UP000694865"/>
    </source>
</evidence>
<dbReference type="Pfam" id="PF00014">
    <property type="entry name" value="Kunitz_BPTI"/>
    <property type="match status" value="1"/>
</dbReference>
<dbReference type="PROSITE" id="PS50279">
    <property type="entry name" value="BPTI_KUNITZ_2"/>
    <property type="match status" value="1"/>
</dbReference>
<dbReference type="InterPro" id="IPR008197">
    <property type="entry name" value="WAP_dom"/>
</dbReference>
<dbReference type="InterPro" id="IPR036645">
    <property type="entry name" value="Elafin-like_sf"/>
</dbReference>
<dbReference type="SUPFAM" id="SSF57256">
    <property type="entry name" value="Elafin-like"/>
    <property type="match status" value="2"/>
</dbReference>
<evidence type="ECO:0000259" key="7">
    <source>
        <dbReference type="PROSITE" id="PS51390"/>
    </source>
</evidence>
<feature type="domain" description="C-type lectin" evidence="5">
    <location>
        <begin position="205"/>
        <end position="323"/>
    </location>
</feature>
<dbReference type="Pfam" id="PF00095">
    <property type="entry name" value="WAP"/>
    <property type="match status" value="2"/>
</dbReference>
<dbReference type="SMART" id="SM00131">
    <property type="entry name" value="KU"/>
    <property type="match status" value="1"/>
</dbReference>
<sequence>MSRTTVCLLLLFLVDISAQDTDFHNCNDPIEPGRCRAYIPRWAWDTRKEDCVQFIYGGCGANGNNFYTKEACVDTCMAQSDPIHNKDGVCPVVDKDSIGSCQQECEKDSECDGENKCCSNGCGRMCQAPVFAFNDKAPLPGSCPKVSTDSIGVCMDSCSCHSQCKEGQMCCFNGCGHTCIDVKVSTQPHEMMQDKTVCDHNWSLFNGSCYHFVGYSRSYHQAFAECYHEHVDSQLADLKTLQQYEWLYDFLDEQHNFIPDIGVWIGLHLEENQWVWSDGSPLTYANKWATGEPKGSGPCITIHKTYGGMCDVTCDHKKQYICQYDPKRTMDDSTHEPAVSGEHHAASTDNRIKVDMYILSGIIFACVFSIIAVAYIVHIRCRRRVVKTGDKKVKVVKYDGYEPMLL</sequence>
<feature type="transmembrane region" description="Helical" evidence="3">
    <location>
        <begin position="356"/>
        <end position="377"/>
    </location>
</feature>
<accession>A0ABM0LTU2</accession>
<keyword evidence="1 4" id="KW-0732">Signal</keyword>
<dbReference type="PRINTS" id="PR00759">
    <property type="entry name" value="BASICPTASE"/>
</dbReference>
<dbReference type="PANTHER" id="PTHR19441">
    <property type="entry name" value="WHEY ACDIC PROTEIN WAP"/>
    <property type="match status" value="1"/>
</dbReference>
<dbReference type="Gene3D" id="3.10.100.10">
    <property type="entry name" value="Mannose-Binding Protein A, subunit A"/>
    <property type="match status" value="1"/>
</dbReference>
<feature type="domain" description="WAP" evidence="7">
    <location>
        <begin position="136"/>
        <end position="183"/>
    </location>
</feature>
<evidence type="ECO:0000259" key="5">
    <source>
        <dbReference type="PROSITE" id="PS50041"/>
    </source>
</evidence>
<keyword evidence="3" id="KW-0812">Transmembrane</keyword>
<dbReference type="InterPro" id="IPR016187">
    <property type="entry name" value="CTDL_fold"/>
</dbReference>
<keyword evidence="3" id="KW-0472">Membrane</keyword>
<keyword evidence="2" id="KW-1015">Disulfide bond</keyword>
<dbReference type="PROSITE" id="PS50041">
    <property type="entry name" value="C_TYPE_LECTIN_2"/>
    <property type="match status" value="1"/>
</dbReference>
<evidence type="ECO:0000256" key="3">
    <source>
        <dbReference type="SAM" id="Phobius"/>
    </source>
</evidence>
<dbReference type="Gene3D" id="4.10.410.10">
    <property type="entry name" value="Pancreatic trypsin inhibitor Kunitz domain"/>
    <property type="match status" value="1"/>
</dbReference>
<dbReference type="InterPro" id="IPR036880">
    <property type="entry name" value="Kunitz_BPTI_sf"/>
</dbReference>
<dbReference type="InterPro" id="IPR050514">
    <property type="entry name" value="WAP_four-disulfide_core"/>
</dbReference>
<dbReference type="InterPro" id="IPR002223">
    <property type="entry name" value="Kunitz_BPTI"/>
</dbReference>
<dbReference type="Proteomes" id="UP000694865">
    <property type="component" value="Unplaced"/>
</dbReference>
<keyword evidence="3" id="KW-1133">Transmembrane helix</keyword>
<feature type="domain" description="BPTI/Kunitz inhibitor" evidence="6">
    <location>
        <begin position="26"/>
        <end position="76"/>
    </location>
</feature>
<dbReference type="SMART" id="SM00034">
    <property type="entry name" value="CLECT"/>
    <property type="match status" value="1"/>
</dbReference>
<evidence type="ECO:0000256" key="4">
    <source>
        <dbReference type="SAM" id="SignalP"/>
    </source>
</evidence>
<dbReference type="InterPro" id="IPR016186">
    <property type="entry name" value="C-type_lectin-like/link_sf"/>
</dbReference>
<dbReference type="CDD" id="cd00109">
    <property type="entry name" value="Kunitz-type"/>
    <property type="match status" value="1"/>
</dbReference>
<gene>
    <name evidence="9" type="primary">LOC102804263</name>
</gene>
<keyword evidence="8" id="KW-1185">Reference proteome</keyword>
<feature type="chain" id="PRO_5047157685" evidence="4">
    <location>
        <begin position="19"/>
        <end position="406"/>
    </location>
</feature>
<dbReference type="Pfam" id="PF00059">
    <property type="entry name" value="Lectin_C"/>
    <property type="match status" value="1"/>
</dbReference>
<feature type="domain" description="WAP" evidence="7">
    <location>
        <begin position="83"/>
        <end position="130"/>
    </location>
</feature>
<dbReference type="InterPro" id="IPR001304">
    <property type="entry name" value="C-type_lectin-like"/>
</dbReference>
<dbReference type="SUPFAM" id="SSF57362">
    <property type="entry name" value="BPTI-like"/>
    <property type="match status" value="1"/>
</dbReference>
<reference evidence="9" key="1">
    <citation type="submission" date="2025-08" db="UniProtKB">
        <authorList>
            <consortium name="RefSeq"/>
        </authorList>
    </citation>
    <scope>IDENTIFICATION</scope>
    <source>
        <tissue evidence="9">Testes</tissue>
    </source>
</reference>
<dbReference type="SMART" id="SM00217">
    <property type="entry name" value="WAP"/>
    <property type="match status" value="2"/>
</dbReference>
<protein>
    <submittedName>
        <fullName evidence="9">Uncharacterized protein LOC102804263</fullName>
    </submittedName>
</protein>
<proteinExistence type="predicted"/>
<dbReference type="SUPFAM" id="SSF56436">
    <property type="entry name" value="C-type lectin-like"/>
    <property type="match status" value="1"/>
</dbReference>
<evidence type="ECO:0000256" key="1">
    <source>
        <dbReference type="ARBA" id="ARBA00022729"/>
    </source>
</evidence>
<organism evidence="8 9">
    <name type="scientific">Saccoglossus kowalevskii</name>
    <name type="common">Acorn worm</name>
    <dbReference type="NCBI Taxonomy" id="10224"/>
    <lineage>
        <taxon>Eukaryota</taxon>
        <taxon>Metazoa</taxon>
        <taxon>Hemichordata</taxon>
        <taxon>Enteropneusta</taxon>
        <taxon>Harrimaniidae</taxon>
        <taxon>Saccoglossus</taxon>
    </lineage>
</organism>
<feature type="signal peptide" evidence="4">
    <location>
        <begin position="1"/>
        <end position="18"/>
    </location>
</feature>
<dbReference type="PANTHER" id="PTHR19441:SF30">
    <property type="entry name" value="ELAFIN"/>
    <property type="match status" value="1"/>
</dbReference>
<dbReference type="Gene3D" id="4.10.75.10">
    <property type="entry name" value="Elafin-like"/>
    <property type="match status" value="2"/>
</dbReference>
<dbReference type="RefSeq" id="XP_006811183.1">
    <property type="nucleotide sequence ID" value="XM_006811120.1"/>
</dbReference>
<dbReference type="CDD" id="cd00199">
    <property type="entry name" value="WAP"/>
    <property type="match status" value="2"/>
</dbReference>
<dbReference type="PRINTS" id="PR00003">
    <property type="entry name" value="4DISULPHCORE"/>
</dbReference>
<dbReference type="InterPro" id="IPR020901">
    <property type="entry name" value="Prtase_inh_Kunz-CS"/>
</dbReference>
<name>A0ABM0LTU2_SACKO</name>